<dbReference type="Proteomes" id="UP001164539">
    <property type="component" value="Chromosome 3"/>
</dbReference>
<dbReference type="EMBL" id="CM051396">
    <property type="protein sequence ID" value="KAJ4722212.1"/>
    <property type="molecule type" value="Genomic_DNA"/>
</dbReference>
<accession>A0ACC1YEJ1</accession>
<sequence length="1623" mass="178473">MDENSELEEGEAYCYRNDDNNIEPDTDLSYIDERVQNVLGHYRKDFEAGVSKENLGSKYGGYGSFLPTYDRFPSNWSHSKTPQRDSPILCNLSMEGTSQNFQPTSIVSSSMRLGSVSCGDNSLQNLGVPPCEGVPVKRGSCLSSARIAESSVRSGNLTDQRTLKVRIKLGSEKMACKNMAIYSGLGLDDSPSSSLENSAEESGGTKPISRETADESPTSILQVMTSFPVPGGVLMSPLHESLLCLIRKERPSRDNEHLPYHGGSHQHSSVSVDESVACMGNQKLLKKKKANLLGKSARPVEQKHETDVKDENDTACLPKKKLENKAMGGKGIDHNDSSHIKLSNSECVIGSLKGRDKAPEVFRGIDKDGVSGRLFSSNLVTENSLESISGQNSGKSQNNGKSKSVEKVSGQGDSGNYKAKKASAILKAHSGLSKCNEDMIVPSKQKVGKKPPLQDEINLCSGRTKPPSEGKKSKGNLSREKSSVLSIKESFREDVGVAPKDTATTSYGASTGKSKMPKLKSQKNINKARDICKDSLDSNQKLTNNQLERPFSDKPNKKVDNQVMPAPSIEDAPFVGPPTTEGGHGSEMVPAVVDPVVINENWVCCDSCQKWRLLPFGTKPEHLPDNWLCSMLNWLPGMNRCDISEEETTKALHALYQLPVVEGPNNVQNYANGVGSGNHVDHGQHLVKKNQSPYSAAVSIRAKKMCVSKEIPKAGGRGRVQTSNTTKNHLQDSVRSRSLNDVNQPPGASNAMKKSSSLHFNKSCNLGVEKQITEQKEKQMNGGDSMQLKLKKKRVADQYGHGSSKKAKIEHMYVADKHRNSDVDHENMSVKSNVGLQTEAGMKNILKYDLSYSGDAKCHTMDGVPLSRKKLGDLAQVSSDGGSLDMRTPDKRHNSLKKRKWQDNQNGNDSKEYVKEESSESRLRREKKSRFKKIEGRDSSANKGSDTKYNNRVTCFFSRKGHLIDSVEDVRSTDKGQQIGKHMRNFASQPTSNSLDLVRRDFGCGEVSVAATSSSSKVSGSCQSRANFEEVKGSPVESVSSSPFRTSYPDKLISAAEDIYGKDDAGTDCVPISHSGKRCWVGEGNDKIQSGTAKMEKGSFEHCKHPGDLHVTEHTNNEGRGNQNYHENVLFPQKVDDGSFLQPKDSDRKCVSVSFRDKMKVSDSLSGHGDFYFRKSLKYEPDIGVNCNAQYREVMNEGKNQFPEKPRSKSHMEEKHHISKRDFEKLMPSDGRMGKPVIVKEHDSDVNLCSSSSREVASQQNLVQDLKDEVKGTQLERETISGISKSLSHFESNRDQRTRGHQSVPGSRWAGMSDEVLIDDSCKADISKALKHSGIVGNGNGVSHSSGHHTPVIHGIKDVNAPNPRSMKSSSQNATIVLKEAKELRDYADRLKNSGFDFECNEAYFQAALKFFNAASLLENCSDEGGRNGDMTQIQAYRTTAKLCEFCAHEYEKRQEMAAASLAYKCTEVAYMRVVYCKNSSTSRDRIELQATLHITSQGESPSSSASDIDNLNNQVTADKATLSKGTVSYVTGNHVIVTRKHPNLIRLLDFTQDVDLAMEASRKSQNAFTAASVTLEEVQNRECITIIKRVIDFSFQDVKGLLHLIPIAMEAINRSGFGGARD</sequence>
<evidence type="ECO:0000313" key="2">
    <source>
        <dbReference type="Proteomes" id="UP001164539"/>
    </source>
</evidence>
<reference evidence="1 2" key="1">
    <citation type="journal article" date="2023" name="Science">
        <title>Complex scaffold remodeling in plant triterpene biosynthesis.</title>
        <authorList>
            <person name="De La Pena R."/>
            <person name="Hodgson H."/>
            <person name="Liu J.C."/>
            <person name="Stephenson M.J."/>
            <person name="Martin A.C."/>
            <person name="Owen C."/>
            <person name="Harkess A."/>
            <person name="Leebens-Mack J."/>
            <person name="Jimenez L.E."/>
            <person name="Osbourn A."/>
            <person name="Sattely E.S."/>
        </authorList>
    </citation>
    <scope>NUCLEOTIDE SEQUENCE [LARGE SCALE GENOMIC DNA]</scope>
    <source>
        <strain evidence="2">cv. JPN11</strain>
        <tissue evidence="1">Leaf</tissue>
    </source>
</reference>
<evidence type="ECO:0000313" key="1">
    <source>
        <dbReference type="EMBL" id="KAJ4722212.1"/>
    </source>
</evidence>
<protein>
    <submittedName>
        <fullName evidence="1">CW-type Zinc Finger-like protein</fullName>
    </submittedName>
</protein>
<name>A0ACC1YEJ1_MELAZ</name>
<proteinExistence type="predicted"/>
<gene>
    <name evidence="1" type="ORF">OWV82_005751</name>
</gene>
<organism evidence="1 2">
    <name type="scientific">Melia azedarach</name>
    <name type="common">Chinaberry tree</name>
    <dbReference type="NCBI Taxonomy" id="155640"/>
    <lineage>
        <taxon>Eukaryota</taxon>
        <taxon>Viridiplantae</taxon>
        <taxon>Streptophyta</taxon>
        <taxon>Embryophyta</taxon>
        <taxon>Tracheophyta</taxon>
        <taxon>Spermatophyta</taxon>
        <taxon>Magnoliopsida</taxon>
        <taxon>eudicotyledons</taxon>
        <taxon>Gunneridae</taxon>
        <taxon>Pentapetalae</taxon>
        <taxon>rosids</taxon>
        <taxon>malvids</taxon>
        <taxon>Sapindales</taxon>
        <taxon>Meliaceae</taxon>
        <taxon>Melia</taxon>
    </lineage>
</organism>
<keyword evidence="2" id="KW-1185">Reference proteome</keyword>
<comment type="caution">
    <text evidence="1">The sequence shown here is derived from an EMBL/GenBank/DDBJ whole genome shotgun (WGS) entry which is preliminary data.</text>
</comment>